<protein>
    <submittedName>
        <fullName evidence="1">Uncharacterized protein</fullName>
    </submittedName>
</protein>
<gene>
    <name evidence="1" type="ORF">F2P81_023619</name>
</gene>
<comment type="caution">
    <text evidence="1">The sequence shown here is derived from an EMBL/GenBank/DDBJ whole genome shotgun (WGS) entry which is preliminary data.</text>
</comment>
<evidence type="ECO:0000313" key="1">
    <source>
        <dbReference type="EMBL" id="KAF0024817.1"/>
    </source>
</evidence>
<dbReference type="EMBL" id="VEVO01000021">
    <property type="protein sequence ID" value="KAF0024817.1"/>
    <property type="molecule type" value="Genomic_DNA"/>
</dbReference>
<sequence length="162" mass="17999">MELKWKSLTDITLKNEGILSDASVDPVSCGSCSSHTAGELKQFSVLSDGILLNSLHFPFQMCEKTKALGTWQPVTSRGYSYAGMQADMQALTRRANTYVARHSCKPDDLFKYPKNHRRELICVFSERVVTGAHMLSVYQLADGIGNRPPAMGVRVLQTPDLF</sequence>
<dbReference type="Proteomes" id="UP000438429">
    <property type="component" value="Unassembled WGS sequence"/>
</dbReference>
<organism evidence="1 2">
    <name type="scientific">Scophthalmus maximus</name>
    <name type="common">Turbot</name>
    <name type="synonym">Psetta maxima</name>
    <dbReference type="NCBI Taxonomy" id="52904"/>
    <lineage>
        <taxon>Eukaryota</taxon>
        <taxon>Metazoa</taxon>
        <taxon>Chordata</taxon>
        <taxon>Craniata</taxon>
        <taxon>Vertebrata</taxon>
        <taxon>Euteleostomi</taxon>
        <taxon>Actinopterygii</taxon>
        <taxon>Neopterygii</taxon>
        <taxon>Teleostei</taxon>
        <taxon>Neoteleostei</taxon>
        <taxon>Acanthomorphata</taxon>
        <taxon>Carangaria</taxon>
        <taxon>Pleuronectiformes</taxon>
        <taxon>Pleuronectoidei</taxon>
        <taxon>Scophthalmidae</taxon>
        <taxon>Scophthalmus</taxon>
    </lineage>
</organism>
<proteinExistence type="predicted"/>
<reference evidence="1 2" key="1">
    <citation type="submission" date="2019-06" db="EMBL/GenBank/DDBJ databases">
        <title>Draft genomes of female and male turbot (Scophthalmus maximus).</title>
        <authorList>
            <person name="Xu H."/>
            <person name="Xu X.-W."/>
            <person name="Shao C."/>
            <person name="Chen S."/>
        </authorList>
    </citation>
    <scope>NUCLEOTIDE SEQUENCE [LARGE SCALE GENOMIC DNA]</scope>
    <source>
        <strain evidence="1">Ysfricsl-2016a</strain>
        <tissue evidence="1">Blood</tissue>
    </source>
</reference>
<dbReference type="AlphaFoldDB" id="A0A6A4RWL3"/>
<evidence type="ECO:0000313" key="2">
    <source>
        <dbReference type="Proteomes" id="UP000438429"/>
    </source>
</evidence>
<name>A0A6A4RWL3_SCOMX</name>
<accession>A0A6A4RWL3</accession>